<organism evidence="1 2">
    <name type="scientific">Rhizopogon vesiculosus</name>
    <dbReference type="NCBI Taxonomy" id="180088"/>
    <lineage>
        <taxon>Eukaryota</taxon>
        <taxon>Fungi</taxon>
        <taxon>Dikarya</taxon>
        <taxon>Basidiomycota</taxon>
        <taxon>Agaricomycotina</taxon>
        <taxon>Agaricomycetes</taxon>
        <taxon>Agaricomycetidae</taxon>
        <taxon>Boletales</taxon>
        <taxon>Suillineae</taxon>
        <taxon>Rhizopogonaceae</taxon>
        <taxon>Rhizopogon</taxon>
    </lineage>
</organism>
<protein>
    <submittedName>
        <fullName evidence="1">Uncharacterized protein</fullName>
    </submittedName>
</protein>
<dbReference type="CDD" id="cd09917">
    <property type="entry name" value="F-box_SF"/>
    <property type="match status" value="1"/>
</dbReference>
<dbReference type="Proteomes" id="UP000183567">
    <property type="component" value="Unassembled WGS sequence"/>
</dbReference>
<keyword evidence="2" id="KW-1185">Reference proteome</keyword>
<gene>
    <name evidence="1" type="ORF">AZE42_05428</name>
</gene>
<reference evidence="1 2" key="1">
    <citation type="submission" date="2016-03" db="EMBL/GenBank/DDBJ databases">
        <title>Comparative genomics of the ectomycorrhizal sister species Rhizopogon vinicolor and Rhizopogon vesiculosus (Basidiomycota: Boletales) reveals a divergence of the mating type B locus.</title>
        <authorList>
            <person name="Mujic A.B."/>
            <person name="Kuo A."/>
            <person name="Tritt A."/>
            <person name="Lipzen A."/>
            <person name="Chen C."/>
            <person name="Johnson J."/>
            <person name="Sharma A."/>
            <person name="Barry K."/>
            <person name="Grigoriev I.V."/>
            <person name="Spatafora J.W."/>
        </authorList>
    </citation>
    <scope>NUCLEOTIDE SEQUENCE [LARGE SCALE GENOMIC DNA]</scope>
    <source>
        <strain evidence="1 2">AM-OR11-056</strain>
    </source>
</reference>
<evidence type="ECO:0000313" key="1">
    <source>
        <dbReference type="EMBL" id="OJA18072.1"/>
    </source>
</evidence>
<proteinExistence type="predicted"/>
<dbReference type="AlphaFoldDB" id="A0A1J8QX84"/>
<dbReference type="InterPro" id="IPR036047">
    <property type="entry name" value="F-box-like_dom_sf"/>
</dbReference>
<name>A0A1J8QX84_9AGAM</name>
<dbReference type="Gene3D" id="1.20.1280.50">
    <property type="match status" value="1"/>
</dbReference>
<dbReference type="OrthoDB" id="3219396at2759"/>
<accession>A0A1J8QX84</accession>
<comment type="caution">
    <text evidence="1">The sequence shown here is derived from an EMBL/GenBank/DDBJ whole genome shotgun (WGS) entry which is preliminary data.</text>
</comment>
<evidence type="ECO:0000313" key="2">
    <source>
        <dbReference type="Proteomes" id="UP000183567"/>
    </source>
</evidence>
<sequence>MYGKFSSLLSRLVSPVVSCSYSNTNEQRNAGTWGVRVHQDFSGLPSLGMLSDDILVDHIFEHLMVEDILCLRMVNKLFYNLTHHGIIWKRFLRRIGPNGPALPPSRRYSSHSLTSFEAERLVIRAITVHKNWIRPNPLAISLLSAQAHRHILSMVVLPGGKYLVASACNPAKTHYSLVVYVLDHRISGIVPLAETPVRGKAYHLCAKFMNVEGTPSICIGYIRRKTLKNHQTANSVDPSIYNPYLNNPRFQIDAPIPLEYVATCLQISLDALDALGNPVLVPGSQEFFDFAASQPPPFSLLGYLRSDSELRNVDLGEIDGVPNMLVAKMPEMIVVKELNARGLLSAFKCAREITLSQQEQPICNIRLLPSQGQILVIRSTNRPRLAASNPPPGGPPNIPDVMFTVAMFPTPDPGYIEAGEFNPLSLTSFYGKDTEDFQISDPYVLKDYGGNTNSNILPPPINIFYRNESGSRICHMFISPTPRERAPEAFRNSGKPHYAIANLKSNLTHRLSFKIDNSKTSCRTFVIPGCLRSLFYSIPRDNRSDTLSVRNFSGHLLSKGGVDAYSTMRRDMLQNILRNVPEHREHVVGQFALPSHILRQLRDGVTAIAWDEGTGRIFYSKPNDTSLSVLDMAHTPVEARNGQRYPFPLEDERMLEL</sequence>
<dbReference type="SUPFAM" id="SSF81383">
    <property type="entry name" value="F-box domain"/>
    <property type="match status" value="1"/>
</dbReference>
<dbReference type="EMBL" id="LVVM01001658">
    <property type="protein sequence ID" value="OJA18072.1"/>
    <property type="molecule type" value="Genomic_DNA"/>
</dbReference>